<dbReference type="SUPFAM" id="SSF100950">
    <property type="entry name" value="NagB/RpiA/CoA transferase-like"/>
    <property type="match status" value="1"/>
</dbReference>
<accession>A0A381ZIX9</accession>
<feature type="non-terminal residue" evidence="1">
    <location>
        <position position="122"/>
    </location>
</feature>
<dbReference type="InterPro" id="IPR037171">
    <property type="entry name" value="NagB/RpiA_transferase-like"/>
</dbReference>
<reference evidence="1" key="1">
    <citation type="submission" date="2018-05" db="EMBL/GenBank/DDBJ databases">
        <authorList>
            <person name="Lanie J.A."/>
            <person name="Ng W.-L."/>
            <person name="Kazmierczak K.M."/>
            <person name="Andrzejewski T.M."/>
            <person name="Davidsen T.M."/>
            <person name="Wayne K.J."/>
            <person name="Tettelin H."/>
            <person name="Glass J.I."/>
            <person name="Rusch D."/>
            <person name="Podicherti R."/>
            <person name="Tsui H.-C.T."/>
            <person name="Winkler M.E."/>
        </authorList>
    </citation>
    <scope>NUCLEOTIDE SEQUENCE</scope>
</reference>
<dbReference type="Gene3D" id="3.40.1080.10">
    <property type="entry name" value="Glutaconate Coenzyme A-transferase"/>
    <property type="match status" value="1"/>
</dbReference>
<gene>
    <name evidence="1" type="ORF">METZ01_LOCUS142089</name>
</gene>
<protein>
    <submittedName>
        <fullName evidence="1">Uncharacterized protein</fullName>
    </submittedName>
</protein>
<organism evidence="1">
    <name type="scientific">marine metagenome</name>
    <dbReference type="NCBI Taxonomy" id="408172"/>
    <lineage>
        <taxon>unclassified sequences</taxon>
        <taxon>metagenomes</taxon>
        <taxon>ecological metagenomes</taxon>
    </lineage>
</organism>
<name>A0A381ZIX9_9ZZZZ</name>
<dbReference type="EMBL" id="UINC01021520">
    <property type="protein sequence ID" value="SVA89235.1"/>
    <property type="molecule type" value="Genomic_DNA"/>
</dbReference>
<sequence>MTFSLAELCICTSAETFRGDGELMVTSIGLVPRLAASLAKSTFEPGLMMTEGEAFLVSEPVPVGPRGDYKPRIEGLMTYERVFDIIGKGKRHAMVTPVQVDCFGQMNISIVGSYDRPKTALL</sequence>
<proteinExistence type="predicted"/>
<evidence type="ECO:0000313" key="1">
    <source>
        <dbReference type="EMBL" id="SVA89235.1"/>
    </source>
</evidence>
<dbReference type="AlphaFoldDB" id="A0A381ZIX9"/>